<name>A0ABY9Y8W8_9GAMM</name>
<protein>
    <submittedName>
        <fullName evidence="1">Uncharacterized protein</fullName>
    </submittedName>
</protein>
<gene>
    <name evidence="1" type="ORF">PDM28_11440</name>
</gene>
<evidence type="ECO:0000313" key="2">
    <source>
        <dbReference type="Proteomes" id="UP001305421"/>
    </source>
</evidence>
<dbReference type="EMBL" id="CP115543">
    <property type="protein sequence ID" value="WNH47314.1"/>
    <property type="molecule type" value="Genomic_DNA"/>
</dbReference>
<accession>A0ABY9Y8W8</accession>
<organism evidence="1 2">
    <name type="scientific">Stenotrophomonas aracearum</name>
    <dbReference type="NCBI Taxonomy" id="3003272"/>
    <lineage>
        <taxon>Bacteria</taxon>
        <taxon>Pseudomonadati</taxon>
        <taxon>Pseudomonadota</taxon>
        <taxon>Gammaproteobacteria</taxon>
        <taxon>Lysobacterales</taxon>
        <taxon>Lysobacteraceae</taxon>
        <taxon>Stenotrophomonas</taxon>
    </lineage>
</organism>
<dbReference type="Proteomes" id="UP001305421">
    <property type="component" value="Chromosome"/>
</dbReference>
<keyword evidence="2" id="KW-1185">Reference proteome</keyword>
<dbReference type="RefSeq" id="WP_311182090.1">
    <property type="nucleotide sequence ID" value="NZ_CP115543.1"/>
</dbReference>
<proteinExistence type="predicted"/>
<sequence length="147" mass="17001">MSFYFESVLEDACRCGGFIEFWLEEDDESARAEILGFAAIYSKKNVFERFFDCQDISADIFDQALHVTSRHGKRSSNRIVRLAKNRGLLVGHGAYLLSRNSRTMFERGYNYRSISDRHLKMLYDNSDLAELSRCEKLMGSVMKRSDA</sequence>
<reference evidence="1 2" key="1">
    <citation type="submission" date="2022-12" db="EMBL/GenBank/DDBJ databases">
        <title>Two new species, Stenotrophomonas aracearum and Stenotrophomonas oahuensis, isolated from Anthurium (Araceae family) in Hawaii.</title>
        <authorList>
            <person name="Chunag S.C."/>
            <person name="Dobhal S."/>
            <person name="Alvarez A."/>
            <person name="Arif M."/>
        </authorList>
    </citation>
    <scope>NUCLEOTIDE SEQUENCE [LARGE SCALE GENOMIC DNA]</scope>
    <source>
        <strain evidence="1 2">A5588</strain>
    </source>
</reference>
<evidence type="ECO:0000313" key="1">
    <source>
        <dbReference type="EMBL" id="WNH47314.1"/>
    </source>
</evidence>